<feature type="domain" description="EAL" evidence="1">
    <location>
        <begin position="689"/>
        <end position="949"/>
    </location>
</feature>
<name>A0AA41QX84_9MICO</name>
<dbReference type="InterPro" id="IPR029016">
    <property type="entry name" value="GAF-like_dom_sf"/>
</dbReference>
<dbReference type="FunFam" id="3.30.70.270:FF:000001">
    <property type="entry name" value="Diguanylate cyclase domain protein"/>
    <property type="match status" value="1"/>
</dbReference>
<dbReference type="SMART" id="SM00267">
    <property type="entry name" value="GGDEF"/>
    <property type="match status" value="1"/>
</dbReference>
<dbReference type="InterPro" id="IPR001633">
    <property type="entry name" value="EAL_dom"/>
</dbReference>
<dbReference type="AlphaFoldDB" id="A0AA41QX84"/>
<dbReference type="PROSITE" id="PS50883">
    <property type="entry name" value="EAL"/>
    <property type="match status" value="1"/>
</dbReference>
<dbReference type="InterPro" id="IPR050706">
    <property type="entry name" value="Cyclic-di-GMP_PDE-like"/>
</dbReference>
<gene>
    <name evidence="3" type="ORF">MQH31_15150</name>
</gene>
<proteinExistence type="predicted"/>
<reference evidence="3" key="1">
    <citation type="submission" date="2022-03" db="EMBL/GenBank/DDBJ databases">
        <title>Cryobacterium sp. nov. strain ZS14-85, isolated from Antarctic soil.</title>
        <authorList>
            <person name="Li J."/>
            <person name="Niu G."/>
        </authorList>
    </citation>
    <scope>NUCLEOTIDE SEQUENCE</scope>
    <source>
        <strain evidence="3">ZS14-85</strain>
    </source>
</reference>
<dbReference type="EMBL" id="JALGAR010000004">
    <property type="protein sequence ID" value="MCI4659144.1"/>
    <property type="molecule type" value="Genomic_DNA"/>
</dbReference>
<dbReference type="SUPFAM" id="SSF55781">
    <property type="entry name" value="GAF domain-like"/>
    <property type="match status" value="1"/>
</dbReference>
<dbReference type="SUPFAM" id="SSF55073">
    <property type="entry name" value="Nucleotide cyclase"/>
    <property type="match status" value="1"/>
</dbReference>
<dbReference type="CDD" id="cd01948">
    <property type="entry name" value="EAL"/>
    <property type="match status" value="1"/>
</dbReference>
<dbReference type="PROSITE" id="PS50887">
    <property type="entry name" value="GGDEF"/>
    <property type="match status" value="1"/>
</dbReference>
<dbReference type="NCBIfam" id="TIGR00254">
    <property type="entry name" value="GGDEF"/>
    <property type="match status" value="1"/>
</dbReference>
<organism evidence="3 4">
    <name type="scientific">Cryobacterium zhongshanensis</name>
    <dbReference type="NCBI Taxonomy" id="2928153"/>
    <lineage>
        <taxon>Bacteria</taxon>
        <taxon>Bacillati</taxon>
        <taxon>Actinomycetota</taxon>
        <taxon>Actinomycetes</taxon>
        <taxon>Micrococcales</taxon>
        <taxon>Microbacteriaceae</taxon>
        <taxon>Cryobacterium</taxon>
    </lineage>
</organism>
<dbReference type="SUPFAM" id="SSF141868">
    <property type="entry name" value="EAL domain-like"/>
    <property type="match status" value="1"/>
</dbReference>
<evidence type="ECO:0000313" key="3">
    <source>
        <dbReference type="EMBL" id="MCI4659144.1"/>
    </source>
</evidence>
<dbReference type="InterPro" id="IPR043128">
    <property type="entry name" value="Rev_trsase/Diguanyl_cyclase"/>
</dbReference>
<feature type="domain" description="GGDEF" evidence="2">
    <location>
        <begin position="549"/>
        <end position="682"/>
    </location>
</feature>
<dbReference type="PANTHER" id="PTHR33121:SF79">
    <property type="entry name" value="CYCLIC DI-GMP PHOSPHODIESTERASE PDED-RELATED"/>
    <property type="match status" value="1"/>
</dbReference>
<dbReference type="GO" id="GO:0071111">
    <property type="term" value="F:cyclic-guanylate-specific phosphodiesterase activity"/>
    <property type="evidence" value="ECO:0007669"/>
    <property type="project" value="InterPro"/>
</dbReference>
<dbReference type="CDD" id="cd01949">
    <property type="entry name" value="GGDEF"/>
    <property type="match status" value="1"/>
</dbReference>
<accession>A0AA41QX84</accession>
<protein>
    <submittedName>
        <fullName evidence="3">Bifunctional diguanylate cyclase/phosphodiesterase</fullName>
    </submittedName>
</protein>
<dbReference type="Proteomes" id="UP001165341">
    <property type="component" value="Unassembled WGS sequence"/>
</dbReference>
<dbReference type="Gene3D" id="3.30.450.40">
    <property type="match status" value="1"/>
</dbReference>
<evidence type="ECO:0000259" key="2">
    <source>
        <dbReference type="PROSITE" id="PS50887"/>
    </source>
</evidence>
<comment type="caution">
    <text evidence="3">The sequence shown here is derived from an EMBL/GenBank/DDBJ whole genome shotgun (WGS) entry which is preliminary data.</text>
</comment>
<dbReference type="RefSeq" id="WP_243012745.1">
    <property type="nucleotide sequence ID" value="NZ_JALGAR010000004.1"/>
</dbReference>
<dbReference type="SMART" id="SM00052">
    <property type="entry name" value="EAL"/>
    <property type="match status" value="1"/>
</dbReference>
<dbReference type="Pfam" id="PF01590">
    <property type="entry name" value="GAF"/>
    <property type="match status" value="1"/>
</dbReference>
<evidence type="ECO:0000313" key="4">
    <source>
        <dbReference type="Proteomes" id="UP001165341"/>
    </source>
</evidence>
<dbReference type="Gene3D" id="3.30.70.270">
    <property type="match status" value="1"/>
</dbReference>
<sequence length="950" mass="101068">MMTLELRETSSTTISLLLGHVRAHGGDAAVAEVLARAGVTESVDWLEDTATWVSYDTRIRLFEAATIVLDDPRTMYTVGSTVVTDGLHPVLVQLLSAFASPAAVYRQLPRLIPKFTTTSTMESVSVRRTSATLRYRLHEGYRPSRLDCQYAQGLFAALPSMFGLNAAIVVHPECQCDGYECCIYEVTWSTRRRWWSLRSWTHPTNRSLVLLREKVKEVQLAAADLVGSDDVDDVLARIVARASSAVLAPAYLLIMTSDHGEPVLRFQGLDAPKAARIAARILHGDALGDRAVIVDVASSRRTYGHLAALYSLGHTSMDGDRTLLEAYAGHAAAALDLFTALDDSRREESRAAAMLVLAHELATSNGSEAVADAVALAVPAIAGCDAAAVLLWDAGPGVMQAVATAGLDAPRRERMLASPILAAQTPELVELLAHQRPVPLSTLTASPQLAGLLAECGMAAAIIVPLLAGDVLMGVVAGGWRSAPESGISPSTLARIEGVSHQGAIALQNARLLATVRHQSLHDPLTGLANRMLFASELDSAVSTCAEGSCTAVMFCDLDNFKQVNDVLGHGAGDELLRQIAVRLRGCLGAEATIGRLGGDEFAVLARELPGHEEAVHLAHRVVDSLNRPFHVSGHDLRITASVGVAVHNGPGDGGERLLAAADTAMYDAKRTGRNQVAFADDSNRTDPATSLHSELAEALKRSEMRLHYQPIVALSSPDRVVGAEALIRWDHPRLGLLAPAAFLPLAEETGLVADLDLWVLGEALADLAALGAAADLAAVGEAPLHVAVNLASATLVDPRLIPTVRAALNRNRLRPDRLVLEIVESRALIDLPGVVERLTELRRLGVSISLDDFGTGFSTLAWLNTLPVDQIKIDRTFTANLPEPASVALVEGIIALAQKLDIDVVAEGVETEEQFAALREAGCAFAQGYLLGRPTPGFASVAQATLSRA</sequence>
<dbReference type="PANTHER" id="PTHR33121">
    <property type="entry name" value="CYCLIC DI-GMP PHOSPHODIESTERASE PDEF"/>
    <property type="match status" value="1"/>
</dbReference>
<keyword evidence="4" id="KW-1185">Reference proteome</keyword>
<dbReference type="Pfam" id="PF00563">
    <property type="entry name" value="EAL"/>
    <property type="match status" value="1"/>
</dbReference>
<dbReference type="InterPro" id="IPR029787">
    <property type="entry name" value="Nucleotide_cyclase"/>
</dbReference>
<dbReference type="SMART" id="SM00065">
    <property type="entry name" value="GAF"/>
    <property type="match status" value="1"/>
</dbReference>
<dbReference type="Pfam" id="PF00990">
    <property type="entry name" value="GGDEF"/>
    <property type="match status" value="1"/>
</dbReference>
<dbReference type="InterPro" id="IPR035919">
    <property type="entry name" value="EAL_sf"/>
</dbReference>
<evidence type="ECO:0000259" key="1">
    <source>
        <dbReference type="PROSITE" id="PS50883"/>
    </source>
</evidence>
<dbReference type="InterPro" id="IPR000160">
    <property type="entry name" value="GGDEF_dom"/>
</dbReference>
<dbReference type="Gene3D" id="3.20.20.450">
    <property type="entry name" value="EAL domain"/>
    <property type="match status" value="1"/>
</dbReference>
<dbReference type="InterPro" id="IPR003018">
    <property type="entry name" value="GAF"/>
</dbReference>